<dbReference type="PANTHER" id="PTHR35809">
    <property type="entry name" value="ARCHAETIDYLSERINE DECARBOXYLASE PROENZYME-RELATED"/>
    <property type="match status" value="1"/>
</dbReference>
<dbReference type="NCBIfam" id="NF003685">
    <property type="entry name" value="PRK05305.2-5"/>
    <property type="match status" value="1"/>
</dbReference>
<dbReference type="OrthoDB" id="9790893at2"/>
<dbReference type="EMBL" id="CP043316">
    <property type="protein sequence ID" value="QEK38534.1"/>
    <property type="molecule type" value="Genomic_DNA"/>
</dbReference>
<comment type="subcellular location">
    <subcellularLocation>
        <location evidence="11">Cell membrane</location>
        <topology evidence="11">Peripheral membrane protein</topology>
    </subcellularLocation>
</comment>
<dbReference type="KEGG" id="cpri:FZC34_01255"/>
<evidence type="ECO:0000256" key="1">
    <source>
        <dbReference type="ARBA" id="ARBA00022475"/>
    </source>
</evidence>
<keyword evidence="7 11" id="KW-0594">Phospholipid biosynthesis</keyword>
<keyword evidence="3 11" id="KW-0210">Decarboxylase</keyword>
<comment type="similarity">
    <text evidence="11">Belongs to the phosphatidylserine decarboxylase family. PSD-A subfamily.</text>
</comment>
<keyword evidence="13" id="KW-1185">Reference proteome</keyword>
<evidence type="ECO:0000256" key="5">
    <source>
        <dbReference type="ARBA" id="ARBA00023136"/>
    </source>
</evidence>
<dbReference type="GO" id="GO:0004609">
    <property type="term" value="F:phosphatidylserine decarboxylase activity"/>
    <property type="evidence" value="ECO:0007669"/>
    <property type="project" value="UniProtKB-UniRule"/>
</dbReference>
<evidence type="ECO:0000256" key="10">
    <source>
        <dbReference type="ARBA" id="ARBA00023317"/>
    </source>
</evidence>
<evidence type="ECO:0000256" key="7">
    <source>
        <dbReference type="ARBA" id="ARBA00023209"/>
    </source>
</evidence>
<dbReference type="RefSeq" id="WP_148971650.1">
    <property type="nucleotide sequence ID" value="NZ_CP043316.1"/>
</dbReference>
<comment type="PTM">
    <text evidence="11">Is synthesized initially as an inactive proenzyme. Formation of the active enzyme involves a self-maturation process in which the active site pyruvoyl group is generated from an internal serine residue via an autocatalytic post-translational modification. Two non-identical subunits are generated from the proenzyme in this reaction, and the pyruvate is formed at the N-terminus of the alpha chain, which is derived from the carboxyl end of the proenzyme. The post-translation cleavage follows an unusual pathway, termed non-hydrolytic serinolysis, in which the side chain hydroxyl group of the serine supplies its oxygen atom to form the C-terminus of the beta chain, while the remainder of the serine residue undergoes an oxidative deamination to produce ammonia and the pyruvoyl prosthetic group on the alpha chain.</text>
</comment>
<reference evidence="12 13" key="1">
    <citation type="submission" date="2019-08" db="EMBL/GenBank/DDBJ databases">
        <title>Highly reduced genomes of protist endosymbionts show evolutionary convergence.</title>
        <authorList>
            <person name="George E."/>
            <person name="Husnik F."/>
            <person name="Tashyreva D."/>
            <person name="Prokopchuk G."/>
            <person name="Horak A."/>
            <person name="Kwong W.K."/>
            <person name="Lukes J."/>
            <person name="Keeling P.J."/>
        </authorList>
    </citation>
    <scope>NUCLEOTIDE SEQUENCE [LARGE SCALE GENOMIC DNA]</scope>
    <source>
        <strain evidence="12">1604LC</strain>
    </source>
</reference>
<evidence type="ECO:0000256" key="8">
    <source>
        <dbReference type="ARBA" id="ARBA00023239"/>
    </source>
</evidence>
<accession>A0A5C0UHW0</accession>
<proteinExistence type="inferred from homology"/>
<dbReference type="Pfam" id="PF02666">
    <property type="entry name" value="PS_Dcarbxylase"/>
    <property type="match status" value="1"/>
</dbReference>
<comment type="catalytic activity">
    <reaction evidence="11">
        <text>a 1,2-diacyl-sn-glycero-3-phospho-L-serine + H(+) = a 1,2-diacyl-sn-glycero-3-phosphoethanolamine + CO2</text>
        <dbReference type="Rhea" id="RHEA:20828"/>
        <dbReference type="ChEBI" id="CHEBI:15378"/>
        <dbReference type="ChEBI" id="CHEBI:16526"/>
        <dbReference type="ChEBI" id="CHEBI:57262"/>
        <dbReference type="ChEBI" id="CHEBI:64612"/>
        <dbReference type="EC" id="4.1.1.65"/>
    </reaction>
</comment>
<dbReference type="GO" id="GO:0006646">
    <property type="term" value="P:phosphatidylethanolamine biosynthetic process"/>
    <property type="evidence" value="ECO:0007669"/>
    <property type="project" value="UniProtKB-UniRule"/>
</dbReference>
<keyword evidence="5 11" id="KW-0472">Membrane</keyword>
<keyword evidence="10 11" id="KW-0670">Pyruvate</keyword>
<dbReference type="EC" id="4.1.1.65" evidence="11"/>
<gene>
    <name evidence="11" type="primary">psd</name>
    <name evidence="12" type="ORF">FZC34_01255</name>
</gene>
<evidence type="ECO:0000256" key="9">
    <source>
        <dbReference type="ARBA" id="ARBA00023264"/>
    </source>
</evidence>
<feature type="site" description="Cleavage (non-hydrolytic); by autocatalysis" evidence="11">
    <location>
        <begin position="182"/>
        <end position="183"/>
    </location>
</feature>
<feature type="chain" id="PRO_5023554617" description="Phosphatidylserine decarboxylase alpha chain" evidence="11">
    <location>
        <begin position="183"/>
        <end position="217"/>
    </location>
</feature>
<dbReference type="HAMAP" id="MF_00664">
    <property type="entry name" value="PS_decarb_PSD_A"/>
    <property type="match status" value="1"/>
</dbReference>
<keyword evidence="8 11" id="KW-0456">Lyase</keyword>
<evidence type="ECO:0000256" key="6">
    <source>
        <dbReference type="ARBA" id="ARBA00023145"/>
    </source>
</evidence>
<protein>
    <recommendedName>
        <fullName evidence="11">Phosphatidylserine decarboxylase proenzyme</fullName>
        <ecNumber evidence="11">4.1.1.65</ecNumber>
    </recommendedName>
    <component>
        <recommendedName>
            <fullName evidence="11">Phosphatidylserine decarboxylase alpha chain</fullName>
        </recommendedName>
    </component>
    <component>
        <recommendedName>
            <fullName evidence="11">Phosphatidylserine decarboxylase beta chain</fullName>
        </recommendedName>
    </component>
</protein>
<evidence type="ECO:0000256" key="11">
    <source>
        <dbReference type="HAMAP-Rule" id="MF_00664"/>
    </source>
</evidence>
<dbReference type="GO" id="GO:0005886">
    <property type="term" value="C:plasma membrane"/>
    <property type="evidence" value="ECO:0007669"/>
    <property type="project" value="UniProtKB-SubCell"/>
</dbReference>
<comment type="subunit">
    <text evidence="11">Heterodimer of a large membrane-associated beta subunit and a small pyruvoyl-containing alpha subunit.</text>
</comment>
<dbReference type="Proteomes" id="UP000325004">
    <property type="component" value="Chromosome"/>
</dbReference>
<organism evidence="12 13">
    <name type="scientific">Candidatus Cytomitobacter primus</name>
    <dbReference type="NCBI Taxonomy" id="2066024"/>
    <lineage>
        <taxon>Bacteria</taxon>
        <taxon>Pseudomonadati</taxon>
        <taxon>Pseudomonadota</taxon>
        <taxon>Alphaproteobacteria</taxon>
        <taxon>Holosporales</taxon>
        <taxon>Holosporaceae</taxon>
        <taxon>Candidatus Cytomitobacter</taxon>
    </lineage>
</organism>
<name>A0A5C0UHW0_9PROT</name>
<evidence type="ECO:0000256" key="4">
    <source>
        <dbReference type="ARBA" id="ARBA00023098"/>
    </source>
</evidence>
<keyword evidence="6 11" id="KW-0865">Zymogen</keyword>
<evidence type="ECO:0000313" key="13">
    <source>
        <dbReference type="Proteomes" id="UP000325004"/>
    </source>
</evidence>
<evidence type="ECO:0000256" key="2">
    <source>
        <dbReference type="ARBA" id="ARBA00022516"/>
    </source>
</evidence>
<feature type="modified residue" description="Pyruvic acid (Ser); by autocatalysis" evidence="11">
    <location>
        <position position="183"/>
    </location>
</feature>
<sequence length="217" mass="24951">MIKRVFMDKVRSDGYNTIIICALSSIAFFYYSYYLGLFGLFLTAFCIWFFRDPDRVIPDQSEIVLSPADGIVVDIEEEVESPDFPDKKWTRIGVFLRLSDVHVNRFPIGGEIMDMKYEKGKFGFAWGKKTHMKNERLAIFIKGFIDCIVVQIAGFIARRIVIDVTEHDEAKIGQTYGMIKFGSRMDTYFPSNMIVHVKKRQTVVAGETIIASKNELK</sequence>
<comment type="function">
    <text evidence="11">Catalyzes the formation of phosphatidylethanolamine (PtdEtn) from phosphatidylserine (PtdSer).</text>
</comment>
<dbReference type="InterPro" id="IPR003817">
    <property type="entry name" value="PS_Dcarbxylase"/>
</dbReference>
<comment type="cofactor">
    <cofactor evidence="11">
        <name>pyruvate</name>
        <dbReference type="ChEBI" id="CHEBI:15361"/>
    </cofactor>
    <text evidence="11">Binds 1 pyruvoyl group covalently per subunit.</text>
</comment>
<feature type="active site" description="Schiff-base intermediate with substrate; via pyruvic acid" evidence="11">
    <location>
        <position position="183"/>
    </location>
</feature>
<comment type="pathway">
    <text evidence="11">Phospholipid metabolism; phosphatidylethanolamine biosynthesis; phosphatidylethanolamine from CDP-diacylglycerol: step 2/2.</text>
</comment>
<evidence type="ECO:0000313" key="12">
    <source>
        <dbReference type="EMBL" id="QEK38534.1"/>
    </source>
</evidence>
<keyword evidence="2 11" id="KW-0444">Lipid biosynthesis</keyword>
<feature type="chain" id="PRO_5023554616" description="Phosphatidylserine decarboxylase beta chain" evidence="11">
    <location>
        <begin position="1"/>
        <end position="182"/>
    </location>
</feature>
<dbReference type="UniPathway" id="UPA00558">
    <property type="reaction ID" value="UER00616"/>
</dbReference>
<evidence type="ECO:0000256" key="3">
    <source>
        <dbReference type="ARBA" id="ARBA00022793"/>
    </source>
</evidence>
<dbReference type="AlphaFoldDB" id="A0A5C0UHW0"/>
<keyword evidence="1 11" id="KW-1003">Cell membrane</keyword>
<dbReference type="InterPro" id="IPR033175">
    <property type="entry name" value="PSD-A"/>
</dbReference>
<dbReference type="PANTHER" id="PTHR35809:SF1">
    <property type="entry name" value="ARCHAETIDYLSERINE DECARBOXYLASE PROENZYME-RELATED"/>
    <property type="match status" value="1"/>
</dbReference>
<keyword evidence="9 11" id="KW-1208">Phospholipid metabolism</keyword>
<keyword evidence="4 11" id="KW-0443">Lipid metabolism</keyword>